<dbReference type="AlphaFoldDB" id="A0A061G6V9"/>
<reference evidence="1 2" key="1">
    <citation type="journal article" date="2013" name="Genome Biol.">
        <title>The genome sequence of the most widely cultivated cacao type and its use to identify candidate genes regulating pod color.</title>
        <authorList>
            <person name="Motamayor J.C."/>
            <person name="Mockaitis K."/>
            <person name="Schmutz J."/>
            <person name="Haiminen N."/>
            <person name="Iii D.L."/>
            <person name="Cornejo O."/>
            <person name="Findley S.D."/>
            <person name="Zheng P."/>
            <person name="Utro F."/>
            <person name="Royaert S."/>
            <person name="Saski C."/>
            <person name="Jenkins J."/>
            <person name="Podicheti R."/>
            <person name="Zhao M."/>
            <person name="Scheffler B.E."/>
            <person name="Stack J.C."/>
            <person name="Feltus F.A."/>
            <person name="Mustiga G.M."/>
            <person name="Amores F."/>
            <person name="Phillips W."/>
            <person name="Marelli J.P."/>
            <person name="May G.D."/>
            <person name="Shapiro H."/>
            <person name="Ma J."/>
            <person name="Bustamante C.D."/>
            <person name="Schnell R.J."/>
            <person name="Main D."/>
            <person name="Gilbert D."/>
            <person name="Parida L."/>
            <person name="Kuhn D.N."/>
        </authorList>
    </citation>
    <scope>NUCLEOTIDE SEQUENCE [LARGE SCALE GENOMIC DNA]</scope>
    <source>
        <strain evidence="2">cv. Matina 1-6</strain>
    </source>
</reference>
<dbReference type="Proteomes" id="UP000026915">
    <property type="component" value="Chromosome 3"/>
</dbReference>
<keyword evidence="2" id="KW-1185">Reference proteome</keyword>
<dbReference type="Gramene" id="EOY25296">
    <property type="protein sequence ID" value="EOY25296"/>
    <property type="gene ID" value="TCM_016658"/>
</dbReference>
<dbReference type="HOGENOM" id="CLU_1241993_0_0_1"/>
<evidence type="ECO:0000313" key="1">
    <source>
        <dbReference type="EMBL" id="EOY25296.1"/>
    </source>
</evidence>
<dbReference type="InParanoid" id="A0A061G6V9"/>
<name>A0A061G6V9_THECC</name>
<sequence>MQVPCSRRQTRSSEPSPAPPPSVIYLIYKHCRGDLYTYSMYALKIVDAENGDTKLLPEPIFRLNKNSFSVAPGFCRNGLKIFYSWVECRRLDRAKTSEKHFAIVSDTLCKYDFALEKGLAEGKGLVDLDDENLVAHVDYGVVYPGDKKLCVVRCGLDRPLDHFNDDECRNFISCDIYKARGHRQKKTNLSGLVHLASSTCSMDDNPGFYGLLKACFPMRNEAE</sequence>
<proteinExistence type="predicted"/>
<organism evidence="1 2">
    <name type="scientific">Theobroma cacao</name>
    <name type="common">Cacao</name>
    <name type="synonym">Cocoa</name>
    <dbReference type="NCBI Taxonomy" id="3641"/>
    <lineage>
        <taxon>Eukaryota</taxon>
        <taxon>Viridiplantae</taxon>
        <taxon>Streptophyta</taxon>
        <taxon>Embryophyta</taxon>
        <taxon>Tracheophyta</taxon>
        <taxon>Spermatophyta</taxon>
        <taxon>Magnoliopsida</taxon>
        <taxon>eudicotyledons</taxon>
        <taxon>Gunneridae</taxon>
        <taxon>Pentapetalae</taxon>
        <taxon>rosids</taxon>
        <taxon>malvids</taxon>
        <taxon>Malvales</taxon>
        <taxon>Malvaceae</taxon>
        <taxon>Byttnerioideae</taxon>
        <taxon>Theobroma</taxon>
    </lineage>
</organism>
<accession>A0A061G6V9</accession>
<protein>
    <submittedName>
        <fullName evidence="1">Uncharacterized protein</fullName>
    </submittedName>
</protein>
<evidence type="ECO:0000313" key="2">
    <source>
        <dbReference type="Proteomes" id="UP000026915"/>
    </source>
</evidence>
<gene>
    <name evidence="1" type="ORF">TCM_016658</name>
</gene>
<dbReference type="EMBL" id="CM001881">
    <property type="protein sequence ID" value="EOY25296.1"/>
    <property type="molecule type" value="Genomic_DNA"/>
</dbReference>